<dbReference type="Gene3D" id="3.40.50.1820">
    <property type="entry name" value="alpha/beta hydrolase"/>
    <property type="match status" value="1"/>
</dbReference>
<dbReference type="InterPro" id="IPR029058">
    <property type="entry name" value="AB_hydrolase_fold"/>
</dbReference>
<dbReference type="EMBL" id="PZFQ01000002">
    <property type="protein sequence ID" value="PTI77497.1"/>
    <property type="molecule type" value="Genomic_DNA"/>
</dbReference>
<dbReference type="PANTHER" id="PTHR48098:SF6">
    <property type="entry name" value="FERRI-BACILLIBACTIN ESTERASE BESA"/>
    <property type="match status" value="1"/>
</dbReference>
<protein>
    <submittedName>
        <fullName evidence="1">Esterase</fullName>
    </submittedName>
</protein>
<dbReference type="PANTHER" id="PTHR48098">
    <property type="entry name" value="ENTEROCHELIN ESTERASE-RELATED"/>
    <property type="match status" value="1"/>
</dbReference>
<dbReference type="RefSeq" id="WP_107544725.1">
    <property type="nucleotide sequence ID" value="NZ_PZFQ01000002.1"/>
</dbReference>
<evidence type="ECO:0000313" key="2">
    <source>
        <dbReference type="Proteomes" id="UP000241960"/>
    </source>
</evidence>
<proteinExistence type="predicted"/>
<accession>A0A9Q6HRM9</accession>
<name>A0A9Q6HRM9_9STAP</name>
<dbReference type="InterPro" id="IPR050583">
    <property type="entry name" value="Mycobacterial_A85_antigen"/>
</dbReference>
<organism evidence="1 2">
    <name type="scientific">Staphylococcus succinus</name>
    <dbReference type="NCBI Taxonomy" id="61015"/>
    <lineage>
        <taxon>Bacteria</taxon>
        <taxon>Bacillati</taxon>
        <taxon>Bacillota</taxon>
        <taxon>Bacilli</taxon>
        <taxon>Bacillales</taxon>
        <taxon>Staphylococcaceae</taxon>
        <taxon>Staphylococcus</taxon>
    </lineage>
</organism>
<dbReference type="Pfam" id="PF00756">
    <property type="entry name" value="Esterase"/>
    <property type="match status" value="1"/>
</dbReference>
<sequence>MRIRTLNLRYQDHDIKVKLPKSYFKQNSKSYPLIVVQDGDFLFKDIEKEVIFVGIVPNERIREYTPWEAVVHNIKYEGEAESYVSWMTDELLPYLKKCFNISQHHSDIAIAGASFGGLVSLYTIFKKTNVFGTYILISPSVWYPNFINFMRKQESIDTEKHIYWYVGALEGTHSTELTRNMFTDTEHGVDILDELLYSEKTTFQFIINRKGLHRKPIFKKYFKRAVQKLF</sequence>
<dbReference type="Proteomes" id="UP000241960">
    <property type="component" value="Unassembled WGS sequence"/>
</dbReference>
<dbReference type="InterPro" id="IPR000801">
    <property type="entry name" value="Esterase-like"/>
</dbReference>
<dbReference type="SUPFAM" id="SSF53474">
    <property type="entry name" value="alpha/beta-Hydrolases"/>
    <property type="match status" value="1"/>
</dbReference>
<reference evidence="1 2" key="1">
    <citation type="journal article" date="2016" name="Front. Microbiol.">
        <title>Comprehensive Phylogenetic Analysis of Bovine Non-aureus Staphylococci Species Based on Whole-Genome Sequencing.</title>
        <authorList>
            <person name="Naushad S."/>
            <person name="Barkema H.W."/>
            <person name="Luby C."/>
            <person name="Condas L.A."/>
            <person name="Nobrega D.B."/>
            <person name="Carson D.A."/>
            <person name="De Buck J."/>
        </authorList>
    </citation>
    <scope>NUCLEOTIDE SEQUENCE [LARGE SCALE GENOMIC DNA]</scope>
    <source>
        <strain evidence="1 2">SNUC 1231</strain>
    </source>
</reference>
<evidence type="ECO:0000313" key="1">
    <source>
        <dbReference type="EMBL" id="PTI77497.1"/>
    </source>
</evidence>
<comment type="caution">
    <text evidence="1">The sequence shown here is derived from an EMBL/GenBank/DDBJ whole genome shotgun (WGS) entry which is preliminary data.</text>
</comment>
<dbReference type="AlphaFoldDB" id="A0A9Q6HRM9"/>
<gene>
    <name evidence="1" type="ORF">BU058_00720</name>
</gene>